<comment type="caution">
    <text evidence="6">The sequence shown here is derived from an EMBL/GenBank/DDBJ whole genome shotgun (WGS) entry which is preliminary data.</text>
</comment>
<dbReference type="GO" id="GO:0047499">
    <property type="term" value="F:calcium-independent phospholipase A2 activity"/>
    <property type="evidence" value="ECO:0007669"/>
    <property type="project" value="TreeGrafter"/>
</dbReference>
<evidence type="ECO:0000313" key="7">
    <source>
        <dbReference type="Proteomes" id="UP001285441"/>
    </source>
</evidence>
<feature type="compositionally biased region" description="Low complexity" evidence="4">
    <location>
        <begin position="244"/>
        <end position="267"/>
    </location>
</feature>
<feature type="region of interest" description="Disordered" evidence="4">
    <location>
        <begin position="244"/>
        <end position="276"/>
    </location>
</feature>
<evidence type="ECO:0000256" key="3">
    <source>
        <dbReference type="ARBA" id="ARBA00023098"/>
    </source>
</evidence>
<reference evidence="6" key="1">
    <citation type="journal article" date="2023" name="Mol. Phylogenet. Evol.">
        <title>Genome-scale phylogeny and comparative genomics of the fungal order Sordariales.</title>
        <authorList>
            <person name="Hensen N."/>
            <person name="Bonometti L."/>
            <person name="Westerberg I."/>
            <person name="Brannstrom I.O."/>
            <person name="Guillou S."/>
            <person name="Cros-Aarteil S."/>
            <person name="Calhoun S."/>
            <person name="Haridas S."/>
            <person name="Kuo A."/>
            <person name="Mondo S."/>
            <person name="Pangilinan J."/>
            <person name="Riley R."/>
            <person name="LaButti K."/>
            <person name="Andreopoulos B."/>
            <person name="Lipzen A."/>
            <person name="Chen C."/>
            <person name="Yan M."/>
            <person name="Daum C."/>
            <person name="Ng V."/>
            <person name="Clum A."/>
            <person name="Steindorff A."/>
            <person name="Ohm R.A."/>
            <person name="Martin F."/>
            <person name="Silar P."/>
            <person name="Natvig D.O."/>
            <person name="Lalanne C."/>
            <person name="Gautier V."/>
            <person name="Ament-Velasquez S.L."/>
            <person name="Kruys A."/>
            <person name="Hutchinson M.I."/>
            <person name="Powell A.J."/>
            <person name="Barry K."/>
            <person name="Miller A.N."/>
            <person name="Grigoriev I.V."/>
            <person name="Debuchy R."/>
            <person name="Gladieux P."/>
            <person name="Hiltunen Thoren M."/>
            <person name="Johannesson H."/>
        </authorList>
    </citation>
    <scope>NUCLEOTIDE SEQUENCE</scope>
    <source>
        <strain evidence="6">CBS 232.78</strain>
    </source>
</reference>
<dbReference type="PANTHER" id="PTHR24185:SF1">
    <property type="entry name" value="CALCIUM-INDEPENDENT PHOSPHOLIPASE A2-GAMMA"/>
    <property type="match status" value="1"/>
</dbReference>
<dbReference type="GO" id="GO:0046486">
    <property type="term" value="P:glycerolipid metabolic process"/>
    <property type="evidence" value="ECO:0007669"/>
    <property type="project" value="UniProtKB-ARBA"/>
</dbReference>
<accession>A0AAE0NH62</accession>
<reference evidence="6" key="2">
    <citation type="submission" date="2023-06" db="EMBL/GenBank/DDBJ databases">
        <authorList>
            <consortium name="Lawrence Berkeley National Laboratory"/>
            <person name="Haridas S."/>
            <person name="Hensen N."/>
            <person name="Bonometti L."/>
            <person name="Westerberg I."/>
            <person name="Brannstrom I.O."/>
            <person name="Guillou S."/>
            <person name="Cros-Aarteil S."/>
            <person name="Calhoun S."/>
            <person name="Kuo A."/>
            <person name="Mondo S."/>
            <person name="Pangilinan J."/>
            <person name="Riley R."/>
            <person name="LaButti K."/>
            <person name="Andreopoulos B."/>
            <person name="Lipzen A."/>
            <person name="Chen C."/>
            <person name="Yanf M."/>
            <person name="Daum C."/>
            <person name="Ng V."/>
            <person name="Clum A."/>
            <person name="Steindorff A."/>
            <person name="Ohm R."/>
            <person name="Martin F."/>
            <person name="Silar P."/>
            <person name="Natvig D."/>
            <person name="Lalanne C."/>
            <person name="Gautier V."/>
            <person name="Ament-velasquez S.L."/>
            <person name="Kruys A."/>
            <person name="Hutchinson M.I."/>
            <person name="Powell A.J."/>
            <person name="Barry K."/>
            <person name="Miller A.N."/>
            <person name="Grigoriev I.V."/>
            <person name="Debuchy R."/>
            <person name="Gladieux P."/>
            <person name="Thoren M.H."/>
            <person name="Johannesson H."/>
        </authorList>
    </citation>
    <scope>NUCLEOTIDE SEQUENCE</scope>
    <source>
        <strain evidence="6">CBS 232.78</strain>
    </source>
</reference>
<gene>
    <name evidence="6" type="ORF">B0H63DRAFT_475496</name>
</gene>
<dbReference type="Proteomes" id="UP001285441">
    <property type="component" value="Unassembled WGS sequence"/>
</dbReference>
<evidence type="ECO:0000256" key="2">
    <source>
        <dbReference type="ARBA" id="ARBA00022963"/>
    </source>
</evidence>
<evidence type="ECO:0000256" key="4">
    <source>
        <dbReference type="SAM" id="MobiDB-lite"/>
    </source>
</evidence>
<dbReference type="GO" id="GO:0019369">
    <property type="term" value="P:arachidonate metabolic process"/>
    <property type="evidence" value="ECO:0007669"/>
    <property type="project" value="TreeGrafter"/>
</dbReference>
<dbReference type="Gene3D" id="3.40.1090.10">
    <property type="entry name" value="Cytosolic phospholipase A2 catalytic domain"/>
    <property type="match status" value="1"/>
</dbReference>
<organism evidence="6 7">
    <name type="scientific">Podospora didyma</name>
    <dbReference type="NCBI Taxonomy" id="330526"/>
    <lineage>
        <taxon>Eukaryota</taxon>
        <taxon>Fungi</taxon>
        <taxon>Dikarya</taxon>
        <taxon>Ascomycota</taxon>
        <taxon>Pezizomycotina</taxon>
        <taxon>Sordariomycetes</taxon>
        <taxon>Sordariomycetidae</taxon>
        <taxon>Sordariales</taxon>
        <taxon>Podosporaceae</taxon>
        <taxon>Podospora</taxon>
    </lineage>
</organism>
<keyword evidence="1" id="KW-0378">Hydrolase</keyword>
<dbReference type="Pfam" id="PF01734">
    <property type="entry name" value="Patatin"/>
    <property type="match status" value="1"/>
</dbReference>
<dbReference type="EMBL" id="JAULSW010000005">
    <property type="protein sequence ID" value="KAK3381359.1"/>
    <property type="molecule type" value="Genomic_DNA"/>
</dbReference>
<evidence type="ECO:0000259" key="5">
    <source>
        <dbReference type="Pfam" id="PF01734"/>
    </source>
</evidence>
<keyword evidence="3" id="KW-0443">Lipid metabolism</keyword>
<keyword evidence="2" id="KW-0442">Lipid degradation</keyword>
<feature type="domain" description="PNPLA" evidence="5">
    <location>
        <begin position="90"/>
        <end position="353"/>
    </location>
</feature>
<feature type="region of interest" description="Disordered" evidence="4">
    <location>
        <begin position="1"/>
        <end position="34"/>
    </location>
</feature>
<sequence length="546" mass="60714">MADVAGPREGIPPAKLPRSVSALRSSRSGAKRMPTRVSISVPQNDGPTKTDVMLQQTVVNGGTSSSSAARPATAADLSVTSTPWSKKLILTLDGGGIKGYSSLIILRALMREVARVEKTIDPKATSSAYTDRIARTSIKDEVFREGQYLPCHYFDYIAGTSVGGLIAIMLGVLGKSVDECIAEFRRQHKSIPLTNDLEAAVPIDFPLLHKRNTWPTKRTRSFFDTFAKFSVAATARKTQLAADVEASPSVSSTSSSSAATPASEPATGGRTSTDTASTIGASEFKKDTFQCQTLAWCTEVEEHRERRPYAFCTYKEEDESEKLVSIPEVAKAITTPSTFKPFKLGSGHFVDGSKQIRDPTLEVLKEITALLDGGEPAIDLLLSLGTDEHQAWFYEKLRGSGPVVAEKHSSREDISKEEGRMYKQYHRFEVTDIKLGLRKKNYLPQIEEATEKWLESEEQQEQIRRYAKMLVDHRRARASTPRWETFALGVRYYCFHEKCKANNRVFDSRGDFYDHLDRRHDLSRAAAKFTVDVEEELDKGRVFGCS</sequence>
<dbReference type="GO" id="GO:0016042">
    <property type="term" value="P:lipid catabolic process"/>
    <property type="evidence" value="ECO:0007669"/>
    <property type="project" value="UniProtKB-KW"/>
</dbReference>
<dbReference type="InterPro" id="IPR002641">
    <property type="entry name" value="PNPLA_dom"/>
</dbReference>
<evidence type="ECO:0000313" key="6">
    <source>
        <dbReference type="EMBL" id="KAK3381359.1"/>
    </source>
</evidence>
<keyword evidence="7" id="KW-1185">Reference proteome</keyword>
<dbReference type="SUPFAM" id="SSF52151">
    <property type="entry name" value="FabD/lysophospholipase-like"/>
    <property type="match status" value="1"/>
</dbReference>
<protein>
    <submittedName>
        <fullName evidence="6">Patatin-like phospholipase-domain-containing protein</fullName>
    </submittedName>
</protein>
<name>A0AAE0NH62_9PEZI</name>
<dbReference type="AlphaFoldDB" id="A0AAE0NH62"/>
<dbReference type="InterPro" id="IPR016035">
    <property type="entry name" value="Acyl_Trfase/lysoPLipase"/>
</dbReference>
<proteinExistence type="predicted"/>
<dbReference type="PANTHER" id="PTHR24185">
    <property type="entry name" value="CALCIUM-INDEPENDENT PHOSPHOLIPASE A2-GAMMA"/>
    <property type="match status" value="1"/>
</dbReference>
<dbReference type="GO" id="GO:0016020">
    <property type="term" value="C:membrane"/>
    <property type="evidence" value="ECO:0007669"/>
    <property type="project" value="TreeGrafter"/>
</dbReference>
<evidence type="ECO:0000256" key="1">
    <source>
        <dbReference type="ARBA" id="ARBA00022801"/>
    </source>
</evidence>